<comment type="caution">
    <text evidence="1">The sequence shown here is derived from an EMBL/GenBank/DDBJ whole genome shotgun (WGS) entry which is preliminary data.</text>
</comment>
<dbReference type="Proteomes" id="UP000805704">
    <property type="component" value="Chromosome 2"/>
</dbReference>
<proteinExistence type="predicted"/>
<organism evidence="1 2">
    <name type="scientific">Nibea albiflora</name>
    <name type="common">Yellow drum</name>
    <name type="synonym">Corvina albiflora</name>
    <dbReference type="NCBI Taxonomy" id="240163"/>
    <lineage>
        <taxon>Eukaryota</taxon>
        <taxon>Metazoa</taxon>
        <taxon>Chordata</taxon>
        <taxon>Craniata</taxon>
        <taxon>Vertebrata</taxon>
        <taxon>Euteleostomi</taxon>
        <taxon>Actinopterygii</taxon>
        <taxon>Neopterygii</taxon>
        <taxon>Teleostei</taxon>
        <taxon>Neoteleostei</taxon>
        <taxon>Acanthomorphata</taxon>
        <taxon>Eupercaria</taxon>
        <taxon>Sciaenidae</taxon>
        <taxon>Nibea</taxon>
    </lineage>
</organism>
<evidence type="ECO:0000313" key="1">
    <source>
        <dbReference type="EMBL" id="KAG8007197.1"/>
    </source>
</evidence>
<gene>
    <name evidence="1" type="ORF">GBF38_008326</name>
</gene>
<name>A0ACB7EZ57_NIBAL</name>
<protein>
    <submittedName>
        <fullName evidence="1">Uncharacterized protein</fullName>
    </submittedName>
</protein>
<keyword evidence="2" id="KW-1185">Reference proteome</keyword>
<accession>A0ACB7EZ57</accession>
<dbReference type="EMBL" id="CM024790">
    <property type="protein sequence ID" value="KAG8007197.1"/>
    <property type="molecule type" value="Genomic_DNA"/>
</dbReference>
<reference evidence="1" key="1">
    <citation type="submission" date="2020-04" db="EMBL/GenBank/DDBJ databases">
        <title>A chromosome-scale assembly and high-density genetic map of the yellow drum (Nibea albiflora) genome.</title>
        <authorList>
            <person name="Xu D."/>
            <person name="Zhang W."/>
            <person name="Chen R."/>
            <person name="Tan P."/>
            <person name="Wang L."/>
            <person name="Song H."/>
            <person name="Tian L."/>
            <person name="Zhu Q."/>
            <person name="Wang B."/>
        </authorList>
    </citation>
    <scope>NUCLEOTIDE SEQUENCE</scope>
    <source>
        <strain evidence="1">ZJHYS-2018</strain>
    </source>
</reference>
<sequence length="78" mass="8482">MRDLSNMCINTESKAEAASSPPTPRDSGKRSAETPEHQMHIQPVSLPVKCFGAPQGPTPAPAPERVRSELRSERRGLC</sequence>
<evidence type="ECO:0000313" key="2">
    <source>
        <dbReference type="Proteomes" id="UP000805704"/>
    </source>
</evidence>